<dbReference type="EMBL" id="JBHSSC010000037">
    <property type="protein sequence ID" value="MFC6181343.1"/>
    <property type="molecule type" value="Genomic_DNA"/>
</dbReference>
<evidence type="ECO:0000313" key="3">
    <source>
        <dbReference type="Proteomes" id="UP001596282"/>
    </source>
</evidence>
<proteinExistence type="predicted"/>
<comment type="caution">
    <text evidence="2">The sequence shown here is derived from an EMBL/GenBank/DDBJ whole genome shotgun (WGS) entry which is preliminary data.</text>
</comment>
<dbReference type="PANTHER" id="PTHR30304:SF0">
    <property type="entry name" value="D-TAGATOSE-1,6-BISPHOSPHATE ALDOLASE SUBUNIT GATY-RELATED"/>
    <property type="match status" value="1"/>
</dbReference>
<dbReference type="InterPro" id="IPR000771">
    <property type="entry name" value="FBA_II"/>
</dbReference>
<dbReference type="CDD" id="cd00947">
    <property type="entry name" value="TBP_aldolase_IIB"/>
    <property type="match status" value="1"/>
</dbReference>
<evidence type="ECO:0000313" key="2">
    <source>
        <dbReference type="EMBL" id="MFC6181343.1"/>
    </source>
</evidence>
<dbReference type="SUPFAM" id="SSF51569">
    <property type="entry name" value="Aldolase"/>
    <property type="match status" value="1"/>
</dbReference>
<dbReference type="Pfam" id="PF01116">
    <property type="entry name" value="F_bP_aldolase"/>
    <property type="match status" value="1"/>
</dbReference>
<dbReference type="EC" id="4.1.2.13" evidence="2"/>
<dbReference type="PIRSF" id="PIRSF001359">
    <property type="entry name" value="F_bP_aldolase_II"/>
    <property type="match status" value="1"/>
</dbReference>
<keyword evidence="2" id="KW-0456">Lyase</keyword>
<comment type="cofactor">
    <cofactor evidence="1">
        <name>Zn(2+)</name>
        <dbReference type="ChEBI" id="CHEBI:29105"/>
    </cofactor>
</comment>
<organism evidence="2 3">
    <name type="scientific">Lactiplantibacillus daowaiensis</name>
    <dbReference type="NCBI Taxonomy" id="2559918"/>
    <lineage>
        <taxon>Bacteria</taxon>
        <taxon>Bacillati</taxon>
        <taxon>Bacillota</taxon>
        <taxon>Bacilli</taxon>
        <taxon>Lactobacillales</taxon>
        <taxon>Lactobacillaceae</taxon>
        <taxon>Lactiplantibacillus</taxon>
    </lineage>
</organism>
<dbReference type="Proteomes" id="UP001596282">
    <property type="component" value="Unassembled WGS sequence"/>
</dbReference>
<protein>
    <submittedName>
        <fullName evidence="2">Class II fructose-bisphosphate aldolase</fullName>
        <ecNumber evidence="2">4.1.2.13</ecNumber>
    </submittedName>
</protein>
<gene>
    <name evidence="2" type="ORF">ACFP5Y_08930</name>
</gene>
<reference evidence="3" key="1">
    <citation type="journal article" date="2019" name="Int. J. Syst. Evol. Microbiol.">
        <title>The Global Catalogue of Microorganisms (GCM) 10K type strain sequencing project: providing services to taxonomists for standard genome sequencing and annotation.</title>
        <authorList>
            <consortium name="The Broad Institute Genomics Platform"/>
            <consortium name="The Broad Institute Genome Sequencing Center for Infectious Disease"/>
            <person name="Wu L."/>
            <person name="Ma J."/>
        </authorList>
    </citation>
    <scope>NUCLEOTIDE SEQUENCE [LARGE SCALE GENOMIC DNA]</scope>
    <source>
        <strain evidence="3">CCM 8933</strain>
    </source>
</reference>
<dbReference type="Gene3D" id="3.20.20.70">
    <property type="entry name" value="Aldolase class I"/>
    <property type="match status" value="1"/>
</dbReference>
<sequence>MYVSMEKMLAKANRNNYAVMAINCFNLESAYATISAAEALQAPVIIDLLMEHLQKHLPREYVLPGIIQMAKAAQVDVAINLDHGKDKDYVLASIKAGFSSVMMDASAHGYDENIRITEEVVKLARAQGVSVEAEMGNMGAVAGDQWTQADMYTNPEEAIKFINDTNVTALAISFGSSHGIMPPGFVPKFDFSIIEDIKKATNSPLVLHGGSGCGEANIKRAIQCGINKVNVGSDVMKAQADSVFEQQEATRNLEYVDLMTGTMQAAKEMVQSYIEISGSVNQANTTH</sequence>
<dbReference type="GO" id="GO:0004332">
    <property type="term" value="F:fructose-bisphosphate aldolase activity"/>
    <property type="evidence" value="ECO:0007669"/>
    <property type="project" value="UniProtKB-EC"/>
</dbReference>
<accession>A0ABW1S0P2</accession>
<evidence type="ECO:0000256" key="1">
    <source>
        <dbReference type="ARBA" id="ARBA00001947"/>
    </source>
</evidence>
<dbReference type="InterPro" id="IPR013785">
    <property type="entry name" value="Aldolase_TIM"/>
</dbReference>
<keyword evidence="3" id="KW-1185">Reference proteome</keyword>
<dbReference type="PANTHER" id="PTHR30304">
    <property type="entry name" value="D-TAGATOSE-1,6-BISPHOSPHATE ALDOLASE"/>
    <property type="match status" value="1"/>
</dbReference>
<dbReference type="RefSeq" id="WP_137628923.1">
    <property type="nucleotide sequence ID" value="NZ_BJDJ01000014.1"/>
</dbReference>
<dbReference type="InterPro" id="IPR050246">
    <property type="entry name" value="Class_II_FBP_aldolase"/>
</dbReference>
<name>A0ABW1S0P2_9LACO</name>